<dbReference type="EMBL" id="JAATVY010000007">
    <property type="protein sequence ID" value="NJC70569.1"/>
    <property type="molecule type" value="Genomic_DNA"/>
</dbReference>
<evidence type="ECO:0000313" key="1">
    <source>
        <dbReference type="EMBL" id="NJC70569.1"/>
    </source>
</evidence>
<dbReference type="InterPro" id="IPR014543">
    <property type="entry name" value="UCP028291"/>
</dbReference>
<proteinExistence type="predicted"/>
<keyword evidence="2" id="KW-1185">Reference proteome</keyword>
<evidence type="ECO:0000313" key="2">
    <source>
        <dbReference type="Proteomes" id="UP000722989"/>
    </source>
</evidence>
<dbReference type="Gene3D" id="3.30.310.50">
    <property type="entry name" value="Alpha-D-phosphohexomutase, C-terminal domain"/>
    <property type="match status" value="1"/>
</dbReference>
<name>A0ABX0XZA4_9ACTN</name>
<dbReference type="RefSeq" id="WP_167925477.1">
    <property type="nucleotide sequence ID" value="NZ_JAATVY010000007.1"/>
</dbReference>
<dbReference type="Proteomes" id="UP000722989">
    <property type="component" value="Unassembled WGS sequence"/>
</dbReference>
<organism evidence="1 2">
    <name type="scientific">Planosporangium thailandense</name>
    <dbReference type="NCBI Taxonomy" id="765197"/>
    <lineage>
        <taxon>Bacteria</taxon>
        <taxon>Bacillati</taxon>
        <taxon>Actinomycetota</taxon>
        <taxon>Actinomycetes</taxon>
        <taxon>Micromonosporales</taxon>
        <taxon>Micromonosporaceae</taxon>
        <taxon>Planosporangium</taxon>
    </lineage>
</organism>
<sequence length="109" mass="12243">MTGRSEALVVTDRPARYAKQLVAHLGRRNGGDWSESDERGYITFSAGRAELFCAPDGLHLSVEGEPDHLAQLEDVVGRHLVRFGTRDELRVRWTRFDGEPGTEQYNSAE</sequence>
<accession>A0ABX0XZA4</accession>
<reference evidence="1 2" key="1">
    <citation type="submission" date="2020-03" db="EMBL/GenBank/DDBJ databases">
        <title>WGS of the type strain of Planosporangium spp.</title>
        <authorList>
            <person name="Thawai C."/>
        </authorList>
    </citation>
    <scope>NUCLEOTIDE SEQUENCE [LARGE SCALE GENOMIC DNA]</scope>
    <source>
        <strain evidence="1 2">TBRC 5610</strain>
    </source>
</reference>
<protein>
    <submittedName>
        <fullName evidence="1">DUF2218 domain-containing protein</fullName>
    </submittedName>
</protein>
<comment type="caution">
    <text evidence="1">The sequence shown here is derived from an EMBL/GenBank/DDBJ whole genome shotgun (WGS) entry which is preliminary data.</text>
</comment>
<gene>
    <name evidence="1" type="ORF">HC031_12715</name>
</gene>
<dbReference type="Pfam" id="PF09981">
    <property type="entry name" value="DUF2218"/>
    <property type="match status" value="1"/>
</dbReference>